<dbReference type="SUPFAM" id="SSF63737">
    <property type="entry name" value="Leukotriene A4 hydrolase N-terminal domain"/>
    <property type="match status" value="1"/>
</dbReference>
<keyword evidence="7" id="KW-0862">Zinc</keyword>
<dbReference type="SUPFAM" id="SSF55486">
    <property type="entry name" value="Metalloproteases ('zincins'), catalytic domain"/>
    <property type="match status" value="1"/>
</dbReference>
<reference evidence="13 14" key="1">
    <citation type="journal article" date="2024" name="Nat. Commun.">
        <title>Phylogenomics reveals the evolutionary origins of lichenization in chlorophyte algae.</title>
        <authorList>
            <person name="Puginier C."/>
            <person name="Libourel C."/>
            <person name="Otte J."/>
            <person name="Skaloud P."/>
            <person name="Haon M."/>
            <person name="Grisel S."/>
            <person name="Petersen M."/>
            <person name="Berrin J.G."/>
            <person name="Delaux P.M."/>
            <person name="Dal Grande F."/>
            <person name="Keller J."/>
        </authorList>
    </citation>
    <scope>NUCLEOTIDE SEQUENCE [LARGE SCALE GENOMIC DNA]</scope>
    <source>
        <strain evidence="13 14">SAG 2043</strain>
    </source>
</reference>
<comment type="similarity">
    <text evidence="2">Belongs to the peptidase M1 family.</text>
</comment>
<dbReference type="Proteomes" id="UP001489004">
    <property type="component" value="Unassembled WGS sequence"/>
</dbReference>
<sequence length="898" mass="99957">MAQPKTIYRRDYTPTPYLVDQVNLTFLLGEDVTRVQSKMQMRPNPNAPTNGANPAVLLNGSKDTKLVGVKVGGKDVPSSQYRVEPKLLTIEGVPAGEFELEIEVEIKPQENTALEGLYKSSGNFCTQCEAEGFRNITYFYDRPDVMAKYTTRIEADAKTYPVLLSNGNLIDSGSLDGDRHYAVWEDPFKKPCYLFALVAGNLAVHEDMFTTMSGREVVLRIFVEQKNLARVGFAMESLKKSMKWDEEVFGLEYDLDLFNIVAVDDFNMGAMENKSLNIFNSRLVLASSDTATDMDYSRIEGVVGHEYFHNWTGNRVTCRDWFQLTLKEGLTVFRDQEFSSDMNSRPVKRIEDVMRLRTAQFSEDAGPMAHPIRPDSYIKMDNFYTLTVYEKGAEIIRMYHTLLGKEGFRKGMDLYFERHDGQAVQCDDFLAAMADANSTDLSGIARWYGQAGTPTLTVSTSYNPSARTFTIHAAQATPPTNGQPNKVPVLIPFAVGLLGKDGHEIPLKLQGGERDLGTTAVLRLEHDEQTFTFTDVPEQPVPSLLRNFSAPVKLDYQGQTEADLVFLLAHDTDPFNRWEAGQRLAKNLLLKLYAAAMDTSKGASLEERVQSAGGVTSGFADAFKAVLTDKGLDGMFIAFATTLPASSELVDMIPNADPLVLHEVRKYVVKELAARLRPELEAILKATDSKPGEEYVFNAAEASRRALKNKALGYLAALGDAQITADVLRRFREAGNMTDKVAALASLADMEGEERETAMSEFYESWRDEPLVLLKWLALQAGSNAPGNLRQIKALLDHPAFNITNPNACYSVFLGFTRSAVNFHASDGSGYEFLGDSVLKVDKINRQVASRIAGAFTTWKQYDAERQTMMKAQLQRIVEAEGLSENVFEIVSKSLQEC</sequence>
<dbReference type="Pfam" id="PF11940">
    <property type="entry name" value="DUF3458"/>
    <property type="match status" value="1"/>
</dbReference>
<dbReference type="GO" id="GO:0008270">
    <property type="term" value="F:zinc ion binding"/>
    <property type="evidence" value="ECO:0007669"/>
    <property type="project" value="InterPro"/>
</dbReference>
<feature type="domain" description="Peptidase M1 alanyl aminopeptidase C-terminal" evidence="11">
    <location>
        <begin position="562"/>
        <end position="896"/>
    </location>
</feature>
<dbReference type="Gene3D" id="1.10.390.10">
    <property type="entry name" value="Neutral Protease Domain 2"/>
    <property type="match status" value="1"/>
</dbReference>
<evidence type="ECO:0000256" key="4">
    <source>
        <dbReference type="ARBA" id="ARBA00022670"/>
    </source>
</evidence>
<evidence type="ECO:0000313" key="13">
    <source>
        <dbReference type="EMBL" id="KAK9814410.1"/>
    </source>
</evidence>
<dbReference type="GO" id="GO:0004177">
    <property type="term" value="F:aminopeptidase activity"/>
    <property type="evidence" value="ECO:0007669"/>
    <property type="project" value="UniProtKB-KW"/>
</dbReference>
<evidence type="ECO:0000313" key="14">
    <source>
        <dbReference type="Proteomes" id="UP001489004"/>
    </source>
</evidence>
<dbReference type="Pfam" id="PF17900">
    <property type="entry name" value="Peptidase_M1_N"/>
    <property type="match status" value="1"/>
</dbReference>
<dbReference type="InterPro" id="IPR024601">
    <property type="entry name" value="Peptidase_M1_pepN_C"/>
</dbReference>
<dbReference type="PANTHER" id="PTHR46322">
    <property type="entry name" value="PUROMYCIN-SENSITIVE AMINOPEPTIDASE"/>
    <property type="match status" value="1"/>
</dbReference>
<keyword evidence="14" id="KW-1185">Reference proteome</keyword>
<evidence type="ECO:0008006" key="15">
    <source>
        <dbReference type="Google" id="ProtNLM"/>
    </source>
</evidence>
<dbReference type="NCBIfam" id="TIGR02414">
    <property type="entry name" value="pepN_proteo"/>
    <property type="match status" value="1"/>
</dbReference>
<keyword evidence="5" id="KW-0479">Metal-binding</keyword>
<dbReference type="FunFam" id="3.30.2010.30:FF:000002">
    <property type="entry name" value="Putative aminopeptidase N"/>
    <property type="match status" value="1"/>
</dbReference>
<proteinExistence type="inferred from homology"/>
<dbReference type="AlphaFoldDB" id="A0AAW1PX88"/>
<keyword evidence="6" id="KW-0378">Hydrolase</keyword>
<dbReference type="InterPro" id="IPR037144">
    <property type="entry name" value="Peptidase_M1_pepN_C_sf"/>
</dbReference>
<feature type="domain" description="Aminopeptidase N-like N-terminal" evidence="12">
    <location>
        <begin position="99"/>
        <end position="194"/>
    </location>
</feature>
<dbReference type="GO" id="GO:0008237">
    <property type="term" value="F:metallopeptidase activity"/>
    <property type="evidence" value="ECO:0007669"/>
    <property type="project" value="UniProtKB-KW"/>
</dbReference>
<organism evidence="13 14">
    <name type="scientific">[Myrmecia] bisecta</name>
    <dbReference type="NCBI Taxonomy" id="41462"/>
    <lineage>
        <taxon>Eukaryota</taxon>
        <taxon>Viridiplantae</taxon>
        <taxon>Chlorophyta</taxon>
        <taxon>core chlorophytes</taxon>
        <taxon>Trebouxiophyceae</taxon>
        <taxon>Trebouxiales</taxon>
        <taxon>Trebouxiaceae</taxon>
        <taxon>Myrmecia</taxon>
    </lineage>
</organism>
<evidence type="ECO:0000259" key="11">
    <source>
        <dbReference type="Pfam" id="PF17432"/>
    </source>
</evidence>
<accession>A0AAW1PX88</accession>
<dbReference type="FunFam" id="2.60.40.1730:FF:000005">
    <property type="entry name" value="Aminopeptidase N"/>
    <property type="match status" value="1"/>
</dbReference>
<dbReference type="InterPro" id="IPR001930">
    <property type="entry name" value="Peptidase_M1"/>
</dbReference>
<dbReference type="InterPro" id="IPR045357">
    <property type="entry name" value="Aminopeptidase_N-like_N"/>
</dbReference>
<dbReference type="InterPro" id="IPR042097">
    <property type="entry name" value="Aminopeptidase_N-like_N_sf"/>
</dbReference>
<evidence type="ECO:0000256" key="8">
    <source>
        <dbReference type="ARBA" id="ARBA00023049"/>
    </source>
</evidence>
<dbReference type="Gene3D" id="2.60.40.1840">
    <property type="match status" value="1"/>
</dbReference>
<name>A0AAW1PX88_9CHLO</name>
<evidence type="ECO:0000256" key="3">
    <source>
        <dbReference type="ARBA" id="ARBA00022438"/>
    </source>
</evidence>
<comment type="caution">
    <text evidence="13">The sequence shown here is derived from an EMBL/GenBank/DDBJ whole genome shotgun (WGS) entry which is preliminary data.</text>
</comment>
<feature type="domain" description="Peptidase M1 membrane alanine aminopeptidase" evidence="9">
    <location>
        <begin position="233"/>
        <end position="445"/>
    </location>
</feature>
<evidence type="ECO:0000256" key="7">
    <source>
        <dbReference type="ARBA" id="ARBA00022833"/>
    </source>
</evidence>
<dbReference type="InterPro" id="IPR038438">
    <property type="entry name" value="PepN_Ig-like_sf"/>
</dbReference>
<dbReference type="Pfam" id="PF01433">
    <property type="entry name" value="Peptidase_M1"/>
    <property type="match status" value="1"/>
</dbReference>
<dbReference type="InterPro" id="IPR012779">
    <property type="entry name" value="Peptidase_M1_pepN"/>
</dbReference>
<dbReference type="InterPro" id="IPR035414">
    <property type="entry name" value="Peptidase_M1_pepN_Ig-like"/>
</dbReference>
<dbReference type="GO" id="GO:0006508">
    <property type="term" value="P:proteolysis"/>
    <property type="evidence" value="ECO:0007669"/>
    <property type="project" value="UniProtKB-KW"/>
</dbReference>
<evidence type="ECO:0000259" key="12">
    <source>
        <dbReference type="Pfam" id="PF17900"/>
    </source>
</evidence>
<dbReference type="EMBL" id="JALJOR010000007">
    <property type="protein sequence ID" value="KAK9814410.1"/>
    <property type="molecule type" value="Genomic_DNA"/>
</dbReference>
<evidence type="ECO:0000256" key="6">
    <source>
        <dbReference type="ARBA" id="ARBA00022801"/>
    </source>
</evidence>
<dbReference type="Gene3D" id="2.60.40.1730">
    <property type="entry name" value="tricorn interacting facor f3 domain"/>
    <property type="match status" value="1"/>
</dbReference>
<dbReference type="PRINTS" id="PR00756">
    <property type="entry name" value="ALADIPTASE"/>
</dbReference>
<dbReference type="CDD" id="cd09600">
    <property type="entry name" value="M1_APN"/>
    <property type="match status" value="1"/>
</dbReference>
<keyword evidence="8" id="KW-0482">Metalloprotease</keyword>
<dbReference type="Gene3D" id="3.30.2010.30">
    <property type="match status" value="1"/>
</dbReference>
<dbReference type="Gene3D" id="1.25.50.10">
    <property type="entry name" value="Peptidase M1, alanyl aminopeptidase, C-terminal domain"/>
    <property type="match status" value="1"/>
</dbReference>
<evidence type="ECO:0000259" key="9">
    <source>
        <dbReference type="Pfam" id="PF01433"/>
    </source>
</evidence>
<keyword evidence="4" id="KW-0645">Protease</keyword>
<evidence type="ECO:0000256" key="2">
    <source>
        <dbReference type="ARBA" id="ARBA00010136"/>
    </source>
</evidence>
<evidence type="ECO:0000256" key="5">
    <source>
        <dbReference type="ARBA" id="ARBA00022723"/>
    </source>
</evidence>
<protein>
    <recommendedName>
        <fullName evidence="15">Aminopeptidase N</fullName>
    </recommendedName>
</protein>
<comment type="cofactor">
    <cofactor evidence="1">
        <name>Zn(2+)</name>
        <dbReference type="ChEBI" id="CHEBI:29105"/>
    </cofactor>
</comment>
<dbReference type="Pfam" id="PF17432">
    <property type="entry name" value="DUF3458_C"/>
    <property type="match status" value="1"/>
</dbReference>
<evidence type="ECO:0000256" key="1">
    <source>
        <dbReference type="ARBA" id="ARBA00001947"/>
    </source>
</evidence>
<keyword evidence="3" id="KW-0031">Aminopeptidase</keyword>
<gene>
    <name evidence="13" type="ORF">WJX72_005522</name>
</gene>
<dbReference type="FunFam" id="2.60.40.1840:FF:000001">
    <property type="entry name" value="Aminopeptidase N"/>
    <property type="match status" value="1"/>
</dbReference>
<dbReference type="FunFam" id="1.10.390.10:FF:000002">
    <property type="entry name" value="Aminopeptidase N"/>
    <property type="match status" value="1"/>
</dbReference>
<dbReference type="InterPro" id="IPR014782">
    <property type="entry name" value="Peptidase_M1_dom"/>
</dbReference>
<dbReference type="InterPro" id="IPR027268">
    <property type="entry name" value="Peptidase_M4/M1_CTD_sf"/>
</dbReference>
<feature type="domain" description="Peptidase M1 alanyl aminopeptidase Ig-like fold" evidence="10">
    <location>
        <begin position="452"/>
        <end position="557"/>
    </location>
</feature>
<evidence type="ECO:0000259" key="10">
    <source>
        <dbReference type="Pfam" id="PF11940"/>
    </source>
</evidence>
<dbReference type="PANTHER" id="PTHR46322:SF1">
    <property type="entry name" value="PUROMYCIN-SENSITIVE AMINOPEPTIDASE"/>
    <property type="match status" value="1"/>
</dbReference>